<dbReference type="AlphaFoldDB" id="A0A7X0IGA2"/>
<dbReference type="SUPFAM" id="SSF55811">
    <property type="entry name" value="Nudix"/>
    <property type="match status" value="1"/>
</dbReference>
<evidence type="ECO:0000313" key="5">
    <source>
        <dbReference type="Proteomes" id="UP000555564"/>
    </source>
</evidence>
<name>A0A7X0IGA2_9ACTN</name>
<dbReference type="Gene3D" id="3.90.79.10">
    <property type="entry name" value="Nucleoside Triphosphate Pyrophosphohydrolase"/>
    <property type="match status" value="1"/>
</dbReference>
<reference evidence="4 5" key="1">
    <citation type="submission" date="2020-08" db="EMBL/GenBank/DDBJ databases">
        <title>Sequencing the genomes of 1000 actinobacteria strains.</title>
        <authorList>
            <person name="Klenk H.-P."/>
        </authorList>
    </citation>
    <scope>NUCLEOTIDE SEQUENCE [LARGE SCALE GENOMIC DNA]</scope>
    <source>
        <strain evidence="4 5">DSM 44936</strain>
    </source>
</reference>
<sequence>MPLSDYLASLRARIGSDLLMLPSVTACVFDDEGRMLVARHTEMSNLWCPPGGIVEPDEAPGEALVRELREELGLGVRLHGLIGAYGGPTFRTTYLNGDQVAYVISVYGCTVADGHAEPDGVELAEVRWVHPAEAAALPMPPWTSVVVPDGFAWRDAALPAPAL</sequence>
<comment type="caution">
    <text evidence="4">The sequence shown here is derived from an EMBL/GenBank/DDBJ whole genome shotgun (WGS) entry which is preliminary data.</text>
</comment>
<dbReference type="RefSeq" id="WP_184983449.1">
    <property type="nucleotide sequence ID" value="NZ_BAAALO010000089.1"/>
</dbReference>
<accession>A0A7X0IGA2</accession>
<dbReference type="InterPro" id="IPR020084">
    <property type="entry name" value="NUDIX_hydrolase_CS"/>
</dbReference>
<dbReference type="PANTHER" id="PTHR43046:SF14">
    <property type="entry name" value="MUTT_NUDIX FAMILY PROTEIN"/>
    <property type="match status" value="1"/>
</dbReference>
<dbReference type="Proteomes" id="UP000555564">
    <property type="component" value="Unassembled WGS sequence"/>
</dbReference>
<dbReference type="PROSITE" id="PS51462">
    <property type="entry name" value="NUDIX"/>
    <property type="match status" value="1"/>
</dbReference>
<dbReference type="InterPro" id="IPR000086">
    <property type="entry name" value="NUDIX_hydrolase_dom"/>
</dbReference>
<dbReference type="Pfam" id="PF00293">
    <property type="entry name" value="NUDIX"/>
    <property type="match status" value="1"/>
</dbReference>
<evidence type="ECO:0000313" key="4">
    <source>
        <dbReference type="EMBL" id="MBB6474701.1"/>
    </source>
</evidence>
<gene>
    <name evidence="4" type="ORF">BJ992_004132</name>
</gene>
<dbReference type="InterPro" id="IPR015797">
    <property type="entry name" value="NUDIX_hydrolase-like_dom_sf"/>
</dbReference>
<evidence type="ECO:0000259" key="3">
    <source>
        <dbReference type="PROSITE" id="PS51462"/>
    </source>
</evidence>
<evidence type="ECO:0000256" key="1">
    <source>
        <dbReference type="ARBA" id="ARBA00001946"/>
    </source>
</evidence>
<dbReference type="PANTHER" id="PTHR43046">
    <property type="entry name" value="GDP-MANNOSE MANNOSYL HYDROLASE"/>
    <property type="match status" value="1"/>
</dbReference>
<proteinExistence type="predicted"/>
<keyword evidence="5" id="KW-1185">Reference proteome</keyword>
<dbReference type="GO" id="GO:0016787">
    <property type="term" value="F:hydrolase activity"/>
    <property type="evidence" value="ECO:0007669"/>
    <property type="project" value="UniProtKB-KW"/>
</dbReference>
<comment type="cofactor">
    <cofactor evidence="1">
        <name>Mg(2+)</name>
        <dbReference type="ChEBI" id="CHEBI:18420"/>
    </cofactor>
</comment>
<dbReference type="PROSITE" id="PS00893">
    <property type="entry name" value="NUDIX_BOX"/>
    <property type="match status" value="1"/>
</dbReference>
<keyword evidence="2" id="KW-0378">Hydrolase</keyword>
<evidence type="ECO:0000256" key="2">
    <source>
        <dbReference type="ARBA" id="ARBA00022801"/>
    </source>
</evidence>
<dbReference type="EMBL" id="JACHIU010000001">
    <property type="protein sequence ID" value="MBB6474701.1"/>
    <property type="molecule type" value="Genomic_DNA"/>
</dbReference>
<feature type="domain" description="Nudix hydrolase" evidence="3">
    <location>
        <begin position="19"/>
        <end position="152"/>
    </location>
</feature>
<organism evidence="4 5">
    <name type="scientific">Sphaerisporangium rubeum</name>
    <dbReference type="NCBI Taxonomy" id="321317"/>
    <lineage>
        <taxon>Bacteria</taxon>
        <taxon>Bacillati</taxon>
        <taxon>Actinomycetota</taxon>
        <taxon>Actinomycetes</taxon>
        <taxon>Streptosporangiales</taxon>
        <taxon>Streptosporangiaceae</taxon>
        <taxon>Sphaerisporangium</taxon>
    </lineage>
</organism>
<protein>
    <submittedName>
        <fullName evidence="4">8-oxo-dGTP pyrophosphatase MutT (NUDIX family)</fullName>
    </submittedName>
</protein>